<evidence type="ECO:0000313" key="2">
    <source>
        <dbReference type="EMBL" id="MPM95100.1"/>
    </source>
</evidence>
<dbReference type="AlphaFoldDB" id="A0A645DZY7"/>
<protein>
    <submittedName>
        <fullName evidence="2">Uncharacterized protein</fullName>
    </submittedName>
</protein>
<sequence>MAAWNDREHPDQREVQGRRDSAKDLLRGFFDQKDKTQ</sequence>
<organism evidence="2">
    <name type="scientific">bioreactor metagenome</name>
    <dbReference type="NCBI Taxonomy" id="1076179"/>
    <lineage>
        <taxon>unclassified sequences</taxon>
        <taxon>metagenomes</taxon>
        <taxon>ecological metagenomes</taxon>
    </lineage>
</organism>
<evidence type="ECO:0000256" key="1">
    <source>
        <dbReference type="SAM" id="MobiDB-lite"/>
    </source>
</evidence>
<comment type="caution">
    <text evidence="2">The sequence shown here is derived from an EMBL/GenBank/DDBJ whole genome shotgun (WGS) entry which is preliminary data.</text>
</comment>
<name>A0A645DZY7_9ZZZZ</name>
<proteinExistence type="predicted"/>
<reference evidence="2" key="1">
    <citation type="submission" date="2019-08" db="EMBL/GenBank/DDBJ databases">
        <authorList>
            <person name="Kucharzyk K."/>
            <person name="Murdoch R.W."/>
            <person name="Higgins S."/>
            <person name="Loffler F."/>
        </authorList>
    </citation>
    <scope>NUCLEOTIDE SEQUENCE</scope>
</reference>
<accession>A0A645DZY7</accession>
<gene>
    <name evidence="2" type="ORF">SDC9_142251</name>
</gene>
<dbReference type="EMBL" id="VSSQ01041634">
    <property type="protein sequence ID" value="MPM95100.1"/>
    <property type="molecule type" value="Genomic_DNA"/>
</dbReference>
<feature type="region of interest" description="Disordered" evidence="1">
    <location>
        <begin position="1"/>
        <end position="37"/>
    </location>
</feature>